<dbReference type="EMBL" id="MU069512">
    <property type="protein sequence ID" value="KAF5840477.1"/>
    <property type="molecule type" value="Genomic_DNA"/>
</dbReference>
<proteinExistence type="predicted"/>
<sequence length="108" mass="12599">MFCRCFLSTALMISYKLRRDPLCYALKVVSSALYQGVRNVAEAWWTEVTHCMVGSHLVDTCATLKPMPPFLFRFKLKYDVKRRFIDVLALSCRHLFSEDAEEKGWQGR</sequence>
<protein>
    <recommendedName>
        <fullName evidence="3">Encoded protein</fullName>
    </recommendedName>
</protein>
<gene>
    <name evidence="1" type="ORF">DUNSADRAFT_16568</name>
</gene>
<name>A0ABQ7H0T9_DUNSA</name>
<evidence type="ECO:0008006" key="3">
    <source>
        <dbReference type="Google" id="ProtNLM"/>
    </source>
</evidence>
<keyword evidence="2" id="KW-1185">Reference proteome</keyword>
<organism evidence="1 2">
    <name type="scientific">Dunaliella salina</name>
    <name type="common">Green alga</name>
    <name type="synonym">Protococcus salinus</name>
    <dbReference type="NCBI Taxonomy" id="3046"/>
    <lineage>
        <taxon>Eukaryota</taxon>
        <taxon>Viridiplantae</taxon>
        <taxon>Chlorophyta</taxon>
        <taxon>core chlorophytes</taxon>
        <taxon>Chlorophyceae</taxon>
        <taxon>CS clade</taxon>
        <taxon>Chlamydomonadales</taxon>
        <taxon>Dunaliellaceae</taxon>
        <taxon>Dunaliella</taxon>
    </lineage>
</organism>
<dbReference type="Proteomes" id="UP000815325">
    <property type="component" value="Unassembled WGS sequence"/>
</dbReference>
<accession>A0ABQ7H0T9</accession>
<reference evidence="1" key="1">
    <citation type="submission" date="2017-08" db="EMBL/GenBank/DDBJ databases">
        <authorList>
            <person name="Polle J.E."/>
            <person name="Barry K."/>
            <person name="Cushman J."/>
            <person name="Schmutz J."/>
            <person name="Tran D."/>
            <person name="Hathwaick L.T."/>
            <person name="Yim W.C."/>
            <person name="Jenkins J."/>
            <person name="Mckie-Krisberg Z.M."/>
            <person name="Prochnik S."/>
            <person name="Lindquist E."/>
            <person name="Dockter R.B."/>
            <person name="Adam C."/>
            <person name="Molina H."/>
            <person name="Bunkerborg J."/>
            <person name="Jin E."/>
            <person name="Buchheim M."/>
            <person name="Magnuson J."/>
        </authorList>
    </citation>
    <scope>NUCLEOTIDE SEQUENCE</scope>
    <source>
        <strain evidence="1">CCAP 19/18</strain>
    </source>
</reference>
<evidence type="ECO:0000313" key="2">
    <source>
        <dbReference type="Proteomes" id="UP000815325"/>
    </source>
</evidence>
<evidence type="ECO:0000313" key="1">
    <source>
        <dbReference type="EMBL" id="KAF5840477.1"/>
    </source>
</evidence>
<comment type="caution">
    <text evidence="1">The sequence shown here is derived from an EMBL/GenBank/DDBJ whole genome shotgun (WGS) entry which is preliminary data.</text>
</comment>